<dbReference type="InterPro" id="IPR035906">
    <property type="entry name" value="MetI-like_sf"/>
</dbReference>
<dbReference type="Gene3D" id="1.10.3720.10">
    <property type="entry name" value="MetI-like"/>
    <property type="match status" value="1"/>
</dbReference>
<name>A0A2W2C200_9ACTN</name>
<feature type="transmembrane region" description="Helical" evidence="9">
    <location>
        <begin position="84"/>
        <end position="104"/>
    </location>
</feature>
<keyword evidence="12" id="KW-1185">Reference proteome</keyword>
<dbReference type="CDD" id="cd06261">
    <property type="entry name" value="TM_PBP2"/>
    <property type="match status" value="1"/>
</dbReference>
<dbReference type="GO" id="GO:0043190">
    <property type="term" value="C:ATP-binding cassette (ABC) transporter complex"/>
    <property type="evidence" value="ECO:0007669"/>
    <property type="project" value="InterPro"/>
</dbReference>
<dbReference type="GO" id="GO:0006865">
    <property type="term" value="P:amino acid transport"/>
    <property type="evidence" value="ECO:0007669"/>
    <property type="project" value="UniProtKB-KW"/>
</dbReference>
<evidence type="ECO:0000259" key="10">
    <source>
        <dbReference type="PROSITE" id="PS50928"/>
    </source>
</evidence>
<evidence type="ECO:0000256" key="9">
    <source>
        <dbReference type="RuleBase" id="RU363032"/>
    </source>
</evidence>
<sequence>MDTVIDELPLYWDGFTTTLSLTLLSAAIALVVGTILGSFRVSPVPTLRWFGTAYVEIVRNTPLTLVFIFFVFVAPQLGWTPSDFFAPAVVALSVYTAAFVCEAVRSGINSVGLGQGEAARAVGLTFPQTLRLIVLPQAFRTVIPPLINIFIALTKNSSVAGGFFVAELFGVARQLTNAHPSDIYPVLIFIGVFYLIITVPAGILAGYVERKVAFAR</sequence>
<evidence type="ECO:0000256" key="3">
    <source>
        <dbReference type="ARBA" id="ARBA00022448"/>
    </source>
</evidence>
<keyword evidence="6" id="KW-0029">Amino-acid transport</keyword>
<evidence type="ECO:0000256" key="4">
    <source>
        <dbReference type="ARBA" id="ARBA00022475"/>
    </source>
</evidence>
<keyword evidence="7 9" id="KW-1133">Transmembrane helix</keyword>
<dbReference type="PANTHER" id="PTHR30614:SF37">
    <property type="entry name" value="AMINO-ACID ABC TRANSPORTER PERMEASE PROTEIN YHDX-RELATED"/>
    <property type="match status" value="1"/>
</dbReference>
<dbReference type="PROSITE" id="PS50928">
    <property type="entry name" value="ABC_TM1"/>
    <property type="match status" value="1"/>
</dbReference>
<evidence type="ECO:0000256" key="7">
    <source>
        <dbReference type="ARBA" id="ARBA00022989"/>
    </source>
</evidence>
<dbReference type="InterPro" id="IPR043429">
    <property type="entry name" value="ArtM/GltK/GlnP/TcyL/YhdX-like"/>
</dbReference>
<dbReference type="AlphaFoldDB" id="A0A2W2C200"/>
<accession>A0A2W2C200</accession>
<evidence type="ECO:0000256" key="8">
    <source>
        <dbReference type="ARBA" id="ARBA00023136"/>
    </source>
</evidence>
<dbReference type="GO" id="GO:0022857">
    <property type="term" value="F:transmembrane transporter activity"/>
    <property type="evidence" value="ECO:0007669"/>
    <property type="project" value="InterPro"/>
</dbReference>
<dbReference type="InterPro" id="IPR010065">
    <property type="entry name" value="AA_ABC_transptr_permease_3TM"/>
</dbReference>
<feature type="transmembrane region" description="Helical" evidence="9">
    <location>
        <begin position="60"/>
        <end position="78"/>
    </location>
</feature>
<evidence type="ECO:0000256" key="5">
    <source>
        <dbReference type="ARBA" id="ARBA00022692"/>
    </source>
</evidence>
<feature type="transmembrane region" description="Helical" evidence="9">
    <location>
        <begin position="186"/>
        <end position="208"/>
    </location>
</feature>
<evidence type="ECO:0000256" key="2">
    <source>
        <dbReference type="ARBA" id="ARBA00010072"/>
    </source>
</evidence>
<dbReference type="PANTHER" id="PTHR30614">
    <property type="entry name" value="MEMBRANE COMPONENT OF AMINO ACID ABC TRANSPORTER"/>
    <property type="match status" value="1"/>
</dbReference>
<organism evidence="11 12">
    <name type="scientific">Jiangella anatolica</name>
    <dbReference type="NCBI Taxonomy" id="2670374"/>
    <lineage>
        <taxon>Bacteria</taxon>
        <taxon>Bacillati</taxon>
        <taxon>Actinomycetota</taxon>
        <taxon>Actinomycetes</taxon>
        <taxon>Jiangellales</taxon>
        <taxon>Jiangellaceae</taxon>
        <taxon>Jiangella</taxon>
    </lineage>
</organism>
<keyword evidence="4" id="KW-1003">Cell membrane</keyword>
<keyword evidence="8 9" id="KW-0472">Membrane</keyword>
<evidence type="ECO:0000256" key="1">
    <source>
        <dbReference type="ARBA" id="ARBA00004651"/>
    </source>
</evidence>
<feature type="transmembrane region" description="Helical" evidence="9">
    <location>
        <begin position="20"/>
        <end position="39"/>
    </location>
</feature>
<keyword evidence="5 9" id="KW-0812">Transmembrane</keyword>
<comment type="similarity">
    <text evidence="2">Belongs to the binding-protein-dependent transport system permease family. HisMQ subfamily.</text>
</comment>
<protein>
    <submittedName>
        <fullName evidence="11">Amino acid ABC transporter permease</fullName>
    </submittedName>
</protein>
<evidence type="ECO:0000256" key="6">
    <source>
        <dbReference type="ARBA" id="ARBA00022970"/>
    </source>
</evidence>
<dbReference type="EMBL" id="POTW01000118">
    <property type="protein sequence ID" value="PZF79766.1"/>
    <property type="molecule type" value="Genomic_DNA"/>
</dbReference>
<dbReference type="InterPro" id="IPR000515">
    <property type="entry name" value="MetI-like"/>
</dbReference>
<dbReference type="Proteomes" id="UP000248764">
    <property type="component" value="Unassembled WGS sequence"/>
</dbReference>
<dbReference type="RefSeq" id="WP_111258221.1">
    <property type="nucleotide sequence ID" value="NZ_POTW01000118.1"/>
</dbReference>
<feature type="domain" description="ABC transmembrane type-1" evidence="10">
    <location>
        <begin position="15"/>
        <end position="205"/>
    </location>
</feature>
<feature type="transmembrane region" description="Helical" evidence="9">
    <location>
        <begin position="146"/>
        <end position="166"/>
    </location>
</feature>
<dbReference type="NCBIfam" id="TIGR01726">
    <property type="entry name" value="HEQRo_perm_3TM"/>
    <property type="match status" value="1"/>
</dbReference>
<evidence type="ECO:0000313" key="12">
    <source>
        <dbReference type="Proteomes" id="UP000248764"/>
    </source>
</evidence>
<keyword evidence="3 9" id="KW-0813">Transport</keyword>
<dbReference type="Pfam" id="PF00528">
    <property type="entry name" value="BPD_transp_1"/>
    <property type="match status" value="1"/>
</dbReference>
<reference evidence="11 12" key="1">
    <citation type="submission" date="2018-01" db="EMBL/GenBank/DDBJ databases">
        <title>Draft genome sequence of Jiangella sp. GTF31.</title>
        <authorList>
            <person name="Sahin N."/>
            <person name="Ay H."/>
            <person name="Saygin H."/>
        </authorList>
    </citation>
    <scope>NUCLEOTIDE SEQUENCE [LARGE SCALE GENOMIC DNA]</scope>
    <source>
        <strain evidence="11 12">GTF31</strain>
    </source>
</reference>
<comment type="caution">
    <text evidence="11">The sequence shown here is derived from an EMBL/GenBank/DDBJ whole genome shotgun (WGS) entry which is preliminary data.</text>
</comment>
<proteinExistence type="inferred from homology"/>
<dbReference type="SUPFAM" id="SSF161098">
    <property type="entry name" value="MetI-like"/>
    <property type="match status" value="1"/>
</dbReference>
<gene>
    <name evidence="11" type="ORF">C1I92_29535</name>
</gene>
<comment type="subcellular location">
    <subcellularLocation>
        <location evidence="1 9">Cell membrane</location>
        <topology evidence="1 9">Multi-pass membrane protein</topology>
    </subcellularLocation>
</comment>
<evidence type="ECO:0000313" key="11">
    <source>
        <dbReference type="EMBL" id="PZF79766.1"/>
    </source>
</evidence>